<dbReference type="SMART" id="SM00448">
    <property type="entry name" value="REC"/>
    <property type="match status" value="1"/>
</dbReference>
<dbReference type="InterPro" id="IPR051315">
    <property type="entry name" value="Bact_Chemotaxis_CheA"/>
</dbReference>
<dbReference type="SMART" id="SM01231">
    <property type="entry name" value="H-kinase_dim"/>
    <property type="match status" value="1"/>
</dbReference>
<evidence type="ECO:0000313" key="17">
    <source>
        <dbReference type="EMBL" id="SUX17463.1"/>
    </source>
</evidence>
<dbReference type="Proteomes" id="UP000254572">
    <property type="component" value="Unassembled WGS sequence"/>
</dbReference>
<dbReference type="Gene3D" id="3.40.50.2300">
    <property type="match status" value="1"/>
</dbReference>
<feature type="compositionally biased region" description="Basic and acidic residues" evidence="12">
    <location>
        <begin position="2945"/>
        <end position="2964"/>
    </location>
</feature>
<dbReference type="FunFam" id="3.30.565.10:FF:000016">
    <property type="entry name" value="Chemotaxis protein CheA, putative"/>
    <property type="match status" value="1"/>
</dbReference>
<dbReference type="InterPro" id="IPR004358">
    <property type="entry name" value="Sig_transdc_His_kin-like_C"/>
</dbReference>
<reference evidence="17 18" key="1">
    <citation type="submission" date="2018-06" db="EMBL/GenBank/DDBJ databases">
        <authorList>
            <consortium name="Pathogen Informatics"/>
            <person name="Doyle S."/>
        </authorList>
    </citation>
    <scope>NUCLEOTIDE SEQUENCE [LARGE SCALE GENOMIC DNA]</scope>
    <source>
        <strain evidence="17 18">NCTC13294</strain>
    </source>
</reference>
<dbReference type="Pfam" id="PF01584">
    <property type="entry name" value="CheW"/>
    <property type="match status" value="1"/>
</dbReference>
<dbReference type="SMART" id="SM00260">
    <property type="entry name" value="CheW"/>
    <property type="match status" value="1"/>
</dbReference>
<evidence type="ECO:0000259" key="14">
    <source>
        <dbReference type="PROSITE" id="PS50110"/>
    </source>
</evidence>
<feature type="compositionally biased region" description="Polar residues" evidence="12">
    <location>
        <begin position="2904"/>
        <end position="2918"/>
    </location>
</feature>
<accession>A0A381DWG8</accession>
<evidence type="ECO:0000256" key="12">
    <source>
        <dbReference type="SAM" id="MobiDB-lite"/>
    </source>
</evidence>
<evidence type="ECO:0000313" key="18">
    <source>
        <dbReference type="Proteomes" id="UP000254572"/>
    </source>
</evidence>
<evidence type="ECO:0000256" key="3">
    <source>
        <dbReference type="ARBA" id="ARBA00021495"/>
    </source>
</evidence>
<keyword evidence="6" id="KW-0418">Kinase</keyword>
<name>A0A381DWG8_9GAMM</name>
<dbReference type="Pfam" id="PF00072">
    <property type="entry name" value="Response_reg"/>
    <property type="match status" value="1"/>
</dbReference>
<dbReference type="PRINTS" id="PR00344">
    <property type="entry name" value="BCTRLSENSOR"/>
</dbReference>
<dbReference type="SUPFAM" id="SSF55874">
    <property type="entry name" value="ATPase domain of HSP90 chaperone/DNA topoisomerase II/histidine kinase"/>
    <property type="match status" value="1"/>
</dbReference>
<feature type="region of interest" description="Disordered" evidence="12">
    <location>
        <begin position="2863"/>
        <end position="3048"/>
    </location>
</feature>
<keyword evidence="5 17" id="KW-0808">Transferase</keyword>
<keyword evidence="11" id="KW-0175">Coiled coil</keyword>
<feature type="compositionally biased region" description="Basic and acidic residues" evidence="12">
    <location>
        <begin position="2980"/>
        <end position="2992"/>
    </location>
</feature>
<dbReference type="SUPFAM" id="SSF47226">
    <property type="entry name" value="Histidine-containing phosphotransfer domain, HPT domain"/>
    <property type="match status" value="3"/>
</dbReference>
<evidence type="ECO:0000256" key="11">
    <source>
        <dbReference type="SAM" id="Coils"/>
    </source>
</evidence>
<feature type="modified residue" description="Phosphohistidine" evidence="9">
    <location>
        <position position="2600"/>
    </location>
</feature>
<evidence type="ECO:0000256" key="6">
    <source>
        <dbReference type="ARBA" id="ARBA00022777"/>
    </source>
</evidence>
<dbReference type="Pfam" id="PF02895">
    <property type="entry name" value="H-kinase_dim"/>
    <property type="match status" value="1"/>
</dbReference>
<evidence type="ECO:0000259" key="13">
    <source>
        <dbReference type="PROSITE" id="PS50109"/>
    </source>
</evidence>
<dbReference type="InterPro" id="IPR036890">
    <property type="entry name" value="HATPase_C_sf"/>
</dbReference>
<dbReference type="InterPro" id="IPR005467">
    <property type="entry name" value="His_kinase_dom"/>
</dbReference>
<protein>
    <recommendedName>
        <fullName evidence="3">Chemotaxis protein CheA</fullName>
        <ecNumber evidence="2">2.7.13.3</ecNumber>
    </recommendedName>
</protein>
<feature type="compositionally biased region" description="Low complexity" evidence="12">
    <location>
        <begin position="2965"/>
        <end position="2979"/>
    </location>
</feature>
<feature type="domain" description="HPt" evidence="16">
    <location>
        <begin position="2553"/>
        <end position="2661"/>
    </location>
</feature>
<dbReference type="EMBL" id="UFUW01000001">
    <property type="protein sequence ID" value="SUX17463.1"/>
    <property type="molecule type" value="Genomic_DNA"/>
</dbReference>
<dbReference type="Gene3D" id="1.20.120.160">
    <property type="entry name" value="HPT domain"/>
    <property type="match status" value="3"/>
</dbReference>
<dbReference type="SMART" id="SM00387">
    <property type="entry name" value="HATPase_c"/>
    <property type="match status" value="1"/>
</dbReference>
<evidence type="ECO:0000256" key="1">
    <source>
        <dbReference type="ARBA" id="ARBA00000085"/>
    </source>
</evidence>
<keyword evidence="7" id="KW-0902">Two-component regulatory system</keyword>
<evidence type="ECO:0000259" key="16">
    <source>
        <dbReference type="PROSITE" id="PS50894"/>
    </source>
</evidence>
<feature type="region of interest" description="Disordered" evidence="12">
    <location>
        <begin position="758"/>
        <end position="779"/>
    </location>
</feature>
<dbReference type="Pfam" id="PF01627">
    <property type="entry name" value="Hpt"/>
    <property type="match status" value="3"/>
</dbReference>
<dbReference type="InterPro" id="IPR001789">
    <property type="entry name" value="Sig_transdc_resp-reg_receiver"/>
</dbReference>
<dbReference type="GO" id="GO:0006935">
    <property type="term" value="P:chemotaxis"/>
    <property type="evidence" value="ECO:0007669"/>
    <property type="project" value="InterPro"/>
</dbReference>
<evidence type="ECO:0000256" key="5">
    <source>
        <dbReference type="ARBA" id="ARBA00022679"/>
    </source>
</evidence>
<comment type="catalytic activity">
    <reaction evidence="1">
        <text>ATP + protein L-histidine = ADP + protein N-phospho-L-histidine.</text>
        <dbReference type="EC" id="2.7.13.3"/>
    </reaction>
</comment>
<dbReference type="PROSITE" id="PS50851">
    <property type="entry name" value="CHEW"/>
    <property type="match status" value="1"/>
</dbReference>
<dbReference type="PROSITE" id="PS50110">
    <property type="entry name" value="RESPONSE_REGULATORY"/>
    <property type="match status" value="1"/>
</dbReference>
<feature type="region of interest" description="Disordered" evidence="12">
    <location>
        <begin position="808"/>
        <end position="840"/>
    </location>
</feature>
<dbReference type="CDD" id="cd17546">
    <property type="entry name" value="REC_hyHK_CKI1_RcsC-like"/>
    <property type="match status" value="1"/>
</dbReference>
<evidence type="ECO:0000256" key="4">
    <source>
        <dbReference type="ARBA" id="ARBA00022553"/>
    </source>
</evidence>
<dbReference type="GO" id="GO:0000155">
    <property type="term" value="F:phosphorelay sensor kinase activity"/>
    <property type="evidence" value="ECO:0007669"/>
    <property type="project" value="InterPro"/>
</dbReference>
<dbReference type="OrthoDB" id="9803176at2"/>
<feature type="domain" description="HPt" evidence="16">
    <location>
        <begin position="608"/>
        <end position="715"/>
    </location>
</feature>
<evidence type="ECO:0000259" key="15">
    <source>
        <dbReference type="PROSITE" id="PS50851"/>
    </source>
</evidence>
<feature type="domain" description="Response regulatory" evidence="14">
    <location>
        <begin position="3530"/>
        <end position="3646"/>
    </location>
</feature>
<evidence type="ECO:0000256" key="7">
    <source>
        <dbReference type="ARBA" id="ARBA00023012"/>
    </source>
</evidence>
<feature type="domain" description="CheW-like" evidence="15">
    <location>
        <begin position="3374"/>
        <end position="3512"/>
    </location>
</feature>
<dbReference type="InterPro" id="IPR002545">
    <property type="entry name" value="CheW-lke_dom"/>
</dbReference>
<sequence>MATEIGNQLLARVRDEMGRNIATIKRQLIEWLERPESGGIEILRDKLAEISGGLSLMEQGEAVALADVIIAGVTDLSQGVAQHGVDAAFAGHGAEIAAGLLVLTDYIERLDHLSEHNRQAVIQATEAVKSIAAADKDTVHVAAQPFISKETYQALAAKINEVIETSRNQIEEHIRNPEAPFNTATIIEANKDLISFFAVLELKTPQALLQQINQQISAQLSEQQWIDIAEAMILVQESLRLAEHDEAIAQTDNFREAVQAQTAHSRLLEVEKLIHDTGKLGRRFFEALRKEVLHAETIRQEQPWREATTQLVHYSAITALAGLKELAAQLQHFGLLCAEFTLQKDEALAKTYAPVIDALVAIEYLFNDLAETGKISLHNVGFLAAAVGNIDKITPVSAQAKNLFVQLANMAPPDDGEEESSGDIEQFKDVLESALDVLDDDFSMFDALEDVQEETVAEELPSVMPAGAPAGAGAPASTTGVTQLGHSDSAAAISVNQDTTSVGINAPLAGQGAAAQVGSTETAAPVPGIPPSGTITTVAAESAPSETAAAIEIAPSGATGASDSGQQAAVAASVTLPAVAYFAGKSLEDLQAMDVPAEKVSFVGSHADAVMDEEIREFFNEELAEIIATMNDVYPQWREASDDARLTGDIRRAFHTLKGSGRTVGYESLGEFAWQHEQLLNRVIEKDYPANSLVRDTVGDAISLLNVLHQGEEFVEHKGALLQQALVAERVRLSLLDAPQSEQDALDALSRKLRLSDGGAVPSGEAASEAVATTTPASETADDWAVFDDIALDAPASDEVPTITLAEDDFSVEKERVSPDETASVTATHHDDAGIDSVPADEHTVTASHDIAADADHSDMDFAFVEDDAGHTAAQTVAASVHHAAAPHADTAAIDFALSDSHATSDITSAPPAEEIKAADVSGSESYDKALRTLQRGLRMGEPDADMQAALAETIRRQWQQSMMDDPDMRAAMTQSLIESFKGDSAGQAQWVSDILAQANAAGNAAVPVQPGLVPQMTGAPVHVAPSGISQEAYDRMLTTLRRGLAAGADEDMQAVLSDTISRQWLQQGIDTEGEARDAIIGQLKASLLEEGVADEAVLDAMLETVPHRVPSVLPEGVRQDSYGIMMETLRTGLSNASSADVQEMLATAIGNQWQNQNSLQDSAIRAAVAEQMAAVLGGNGQENSALVEAVLNRAAEKAREIPTGIRPDDYHNMLDTLRSNISNAQSDEAQDALAASISAHWQEQSLQDEATRDAVAQRIIAALGGKTETDSAAVEAVLNRVAEKMAQQQATAAPSETTAGFTAAHGAGVQLTPSEITADSAGEQATSISLAPSEHPAGDAVRGVAIEATILPQGVRQESYGAMLQTLQAGISAAQGDSAAQEALAASIGAQWQEAHTLQDPVARAAVAQQISAALGEQADTATVEAVLNRAAAQVGELPQGVEQAAYGAMLQTLQAGISAAQGDSAAQEALAAGIAAQWQSAESLQDPAVRATVAQQISAALGDSADTATVEAVLNRAAAQAIGLPQGVEQASYSTMLQTLQAGIGAAQDDAVAQEALAASIGAQWQTADTLHDPAARATVAQQISAALGDKADTASIEHILERAAVQAGFLPPGVRQDAYGNMLQTLQAGIGIAQSDTAAQEMLAASVGAQWREPHSLQDSAARNTVAAQIAAALGDKADVADVEAVLNRAARQAAELPQGVRQEAYGRMLHSMRFGEIHGEGIEQEMLAAAVGAQWEEPYSLQDATTRASVAQQLATALGGIADTAAVSAILDRAAHQAAQLPAGVNQDGYGAILQALRGHLDADVSDATAQEVLAATIGSQWQDAHSLQDSAARATFAQQISAAFDGAMEEATVAAVLDRAAAQAAQLPQDVHQSAYGAMLQKLHAGIGEARDNPAAQEALAAAIGARWREEHTLQDPAARAAVAQQLTATLGEDADATTISAVLERAAAQAGFLPQGVRQDAYGDILHTLHAGIGAGQDDAVASEALAASIGAQWQEAHTLHDPVARAAVAQQLTAALGDKADAANIEAVLNRAAAQAGELPQGVKQGAYGAMLQTLQAGIGAAKGDAAAQEALAASISTQWQEQHSLQDPAIRAAMAQKLSDSLGRDAEAATVAAILERAAVKAAENTTQPESLPADSYNHLLSLLRRGLKDGDADTQAALAATLQRQWQKQALPQDAAAVDAVQQQLAADGIDGAQLAQIFAAAGLPGSGQSSSEVVVKAVLSQDSADAAAAVDAPVVKAAASEHMHDDFVDMAAENTPAAEPAATFVDAAADAHDNHAHITADFLDVAADSHDAADAEIYPVAEADVGEVAGDFIDTAGVPGDVKPMSEEDELPVMLGGMAATTINTQGKGGPAISATPTSVVQIAPSRGMSPAERLNRELASLTQHPGLDGAVQGGKAGEGSATNNRAGFLRAVDQFDTLSQLADKNESPEIIDDLIDAVYDIEDSIDSEVAPPWIWRLLDSIEQLLLTHKQEGTPVSLKCAAVLQQSARLIENFEEDANEEDAIEAINALLNARREVGGGKSSSEPAALPYSGDPLGSELVEDPNANTMLAETFIDEAMSLFAHSQEEAERWDENRDQLSRLDAIRRDMHTLKGSARMAGYNAIGDLTHGVESLIDGIVSGQAEASSKATSILVGAMWQGMLMLDTVRDGYLPQTDPYILNNIHSYLNQPLPYPEVAEAAELARQEAREEAAAAAAAQAARIEAKDLTPEPAEETPVEEVAATTEFDDNIDPVLVDIFTDEAQELLQTTSQLLEDDFSKSEVVEELQRTMHTLKGGARLVGFTAIGDTAHLMESVIDKIPDLAEGKVRQAKTLLHFGLDAHYEMLDSVMRHEMPQPALEVNESLKVFADSGQYRVPSQGKGGAGADEGTPGEQATADNAPSETSSEPAAADSRGGQTPSESTADTNAAASDHRAEQTPSESAADTGAIGSAKGEGASRSEPAHADSHSGGHTDEAAASAAPASATPAPAHSDKAHDDSKAADKAPAAQADKHDTLPDHTPDLEKERGSDISSVPEAKADKPEAAKDKEKDSSTGSDNLPRYVRVDAQLLDEMIAMTGETAIMRSRMENIISEAEFNLTELTRVATRIAEQMRRLDSETEAQMLYRREQQGEDDLHFDPLEMDRFSEIQQLSRQLSEAIDDLKNLQDTLSQDNTTLRNLSIQQGIIQRGIQDHLLTTQLMRFDVHEARLRRLVRQTAKSVGKDVNFILEGGEVEVERRLLEDILPALEHMIRNSLAHGIETPEARLATGKSETGTIKVKVGVHAAELSVDVIDDGQGLNYERIRDKAAAKGMLDPERADDESYLSSLILRSGFSTAESLSQLAGRGVGMDVVNEMVKQRRGQIVVRSKRGEGTMFTLNMPFSMSIAEVLLVEIAGQTFAAPMSSIKAIGQVSHDILQRSVDGEIVYQNYEDKDYRQFVLGAYFRPDQYTLSDEEAGAPVLFINSEDNPVAFHVDRILNRLEIIVKNVNRQVLNIPGISGATILGDGRVVPVLELLDLSRRIADLTTLHAQRAAEVEVTVPNILVVDDSVTMRKVSTRLLERHHYNVATAKDGLDAIEVLNTFTPDVILLDIEMPRMDGFEFASHVRHGSNVPDVPIVMITSRTGDKHRERADAIGVQGYLGKPYSEDMLIQTLEFLLKKGGDN</sequence>
<evidence type="ECO:0000256" key="2">
    <source>
        <dbReference type="ARBA" id="ARBA00012438"/>
    </source>
</evidence>
<dbReference type="GO" id="GO:0005737">
    <property type="term" value="C:cytoplasm"/>
    <property type="evidence" value="ECO:0007669"/>
    <property type="project" value="InterPro"/>
</dbReference>
<gene>
    <name evidence="17" type="primary">cheA</name>
    <name evidence="17" type="ORF">NCTC13294_00054</name>
</gene>
<feature type="domain" description="HPt" evidence="16">
    <location>
        <begin position="2737"/>
        <end position="2838"/>
    </location>
</feature>
<proteinExistence type="predicted"/>
<dbReference type="SMART" id="SM00073">
    <property type="entry name" value="HPT"/>
    <property type="match status" value="3"/>
</dbReference>
<feature type="compositionally biased region" description="Basic and acidic residues" evidence="12">
    <location>
        <begin position="3026"/>
        <end position="3041"/>
    </location>
</feature>
<evidence type="ECO:0000256" key="10">
    <source>
        <dbReference type="PROSITE-ProRule" id="PRU00169"/>
    </source>
</evidence>
<dbReference type="EC" id="2.7.13.3" evidence="2"/>
<dbReference type="PROSITE" id="PS50894">
    <property type="entry name" value="HPT"/>
    <property type="match status" value="3"/>
</dbReference>
<dbReference type="InterPro" id="IPR003594">
    <property type="entry name" value="HATPase_dom"/>
</dbReference>
<organism evidence="17 18">
    <name type="scientific">Cardiobacterium valvarum</name>
    <dbReference type="NCBI Taxonomy" id="194702"/>
    <lineage>
        <taxon>Bacteria</taxon>
        <taxon>Pseudomonadati</taxon>
        <taxon>Pseudomonadota</taxon>
        <taxon>Gammaproteobacteria</taxon>
        <taxon>Cardiobacteriales</taxon>
        <taxon>Cardiobacteriaceae</taxon>
        <taxon>Cardiobacterium</taxon>
    </lineage>
</organism>
<dbReference type="PANTHER" id="PTHR43395:SF8">
    <property type="entry name" value="HISTIDINE KINASE"/>
    <property type="match status" value="1"/>
</dbReference>
<feature type="modified residue" description="Phosphohistidine" evidence="9">
    <location>
        <position position="655"/>
    </location>
</feature>
<dbReference type="Gene3D" id="3.30.565.10">
    <property type="entry name" value="Histidine kinase-like ATPase, C-terminal domain"/>
    <property type="match status" value="1"/>
</dbReference>
<dbReference type="CDD" id="cd00088">
    <property type="entry name" value="HPT"/>
    <property type="match status" value="3"/>
</dbReference>
<evidence type="ECO:0000256" key="9">
    <source>
        <dbReference type="PROSITE-ProRule" id="PRU00110"/>
    </source>
</evidence>
<keyword evidence="4 10" id="KW-0597">Phosphoprotein</keyword>
<dbReference type="PANTHER" id="PTHR43395">
    <property type="entry name" value="SENSOR HISTIDINE KINASE CHEA"/>
    <property type="match status" value="1"/>
</dbReference>
<dbReference type="InterPro" id="IPR004105">
    <property type="entry name" value="CheA-like_dim"/>
</dbReference>
<keyword evidence="18" id="KW-1185">Reference proteome</keyword>
<dbReference type="SUPFAM" id="SSF50341">
    <property type="entry name" value="CheW-like"/>
    <property type="match status" value="1"/>
</dbReference>
<dbReference type="InterPro" id="IPR036641">
    <property type="entry name" value="HPT_dom_sf"/>
</dbReference>
<dbReference type="SUPFAM" id="SSF52172">
    <property type="entry name" value="CheY-like"/>
    <property type="match status" value="1"/>
</dbReference>
<feature type="modified residue" description="4-aspartylphosphate" evidence="10">
    <location>
        <position position="3579"/>
    </location>
</feature>
<feature type="domain" description="Histidine kinase" evidence="13">
    <location>
        <begin position="3236"/>
        <end position="3372"/>
    </location>
</feature>
<dbReference type="InterPro" id="IPR008207">
    <property type="entry name" value="Sig_transdc_His_kin_Hpt_dom"/>
</dbReference>
<dbReference type="InterPro" id="IPR036061">
    <property type="entry name" value="CheW-like_dom_sf"/>
</dbReference>
<evidence type="ECO:0000256" key="8">
    <source>
        <dbReference type="ARBA" id="ARBA00035100"/>
    </source>
</evidence>
<feature type="modified residue" description="Phosphohistidine" evidence="9">
    <location>
        <position position="2781"/>
    </location>
</feature>
<dbReference type="RefSeq" id="WP_115610416.1">
    <property type="nucleotide sequence ID" value="NZ_JBHLZC010000001.1"/>
</dbReference>
<dbReference type="PROSITE" id="PS50109">
    <property type="entry name" value="HIS_KIN"/>
    <property type="match status" value="1"/>
</dbReference>
<dbReference type="Gene3D" id="2.30.30.40">
    <property type="entry name" value="SH3 Domains"/>
    <property type="match status" value="1"/>
</dbReference>
<feature type="compositionally biased region" description="Low complexity" evidence="12">
    <location>
        <begin position="2889"/>
        <end position="2902"/>
    </location>
</feature>
<dbReference type="Pfam" id="PF02518">
    <property type="entry name" value="HATPase_c"/>
    <property type="match status" value="1"/>
</dbReference>
<feature type="coiled-coil region" evidence="11">
    <location>
        <begin position="3137"/>
        <end position="3171"/>
    </location>
</feature>
<feature type="compositionally biased region" description="Basic and acidic residues" evidence="12">
    <location>
        <begin position="2999"/>
        <end position="3018"/>
    </location>
</feature>
<dbReference type="InterPro" id="IPR011006">
    <property type="entry name" value="CheY-like_superfamily"/>
</dbReference>
<comment type="function">
    <text evidence="8">Involved in the transmission of sensory signals from the chemoreceptors to the flagellar motors. CheA is autophosphorylated; it can transfer its phosphate group to either CheB or CheY.</text>
</comment>